<protein>
    <submittedName>
        <fullName evidence="1">Uncharacterized protein</fullName>
    </submittedName>
</protein>
<evidence type="ECO:0000313" key="1">
    <source>
        <dbReference type="EMBL" id="AJI20594.1"/>
    </source>
</evidence>
<proteinExistence type="predicted"/>
<sequence>MSSYHEYMAEREKIDFLLQKGFKITAVTENLSGAFVTFERTENNQTEQETLHILTADARKYFSSVLIQQV</sequence>
<dbReference type="Proteomes" id="UP000031829">
    <property type="component" value="Chromosome"/>
</dbReference>
<dbReference type="HOGENOM" id="CLU_194320_1_0_9"/>
<reference evidence="1 2" key="1">
    <citation type="journal article" date="2015" name="Genome Announc.">
        <title>Complete genome sequences for 35 biothreat assay-relevant bacillus species.</title>
        <authorList>
            <person name="Johnson S.L."/>
            <person name="Daligault H.E."/>
            <person name="Davenport K.W."/>
            <person name="Jaissle J."/>
            <person name="Frey K.G."/>
            <person name="Ladner J.T."/>
            <person name="Broomall S.M."/>
            <person name="Bishop-Lilly K.A."/>
            <person name="Bruce D.C."/>
            <person name="Gibbons H.S."/>
            <person name="Coyne S.R."/>
            <person name="Lo C.C."/>
            <person name="Meincke L."/>
            <person name="Munk A.C."/>
            <person name="Koroleva G.I."/>
            <person name="Rosenzweig C.N."/>
            <person name="Palacios G.F."/>
            <person name="Redden C.L."/>
            <person name="Minogue T.D."/>
            <person name="Chain P.S."/>
        </authorList>
    </citation>
    <scope>NUCLEOTIDE SEQUENCE [LARGE SCALE GENOMIC DNA]</scope>
    <source>
        <strain evidence="2">ATCC 14581 / DSM 32 / JCM 2506 / NBRC 15308 / NCIMB 9376 / NCTC 10342 / NRRL B-14308 / VKM B-512</strain>
    </source>
</reference>
<dbReference type="GeneID" id="93644814"/>
<dbReference type="EMBL" id="CP009920">
    <property type="protein sequence ID" value="AJI20594.1"/>
    <property type="molecule type" value="Genomic_DNA"/>
</dbReference>
<dbReference type="KEGG" id="bmeg:BG04_1338"/>
<evidence type="ECO:0000313" key="2">
    <source>
        <dbReference type="Proteomes" id="UP000031829"/>
    </source>
</evidence>
<dbReference type="AlphaFoldDB" id="A0A0B6ALA8"/>
<gene>
    <name evidence="1" type="ORF">BG04_1338</name>
</gene>
<accession>A0A0B6ALA8</accession>
<name>A0A0B6ALA8_PRIM2</name>
<organism evidence="1 2">
    <name type="scientific">Priestia megaterium (strain ATCC 14581 / DSM 32 / CCUG 1817 / JCM 2506 / NBRC 15308 / NCIMB 9376 / NCTC 10342 / NRRL B-14308 / VKM B-512 / Ford 19)</name>
    <name type="common">Bacillus megaterium</name>
    <dbReference type="NCBI Taxonomy" id="1348623"/>
    <lineage>
        <taxon>Bacteria</taxon>
        <taxon>Bacillati</taxon>
        <taxon>Bacillota</taxon>
        <taxon>Bacilli</taxon>
        <taxon>Bacillales</taxon>
        <taxon>Bacillaceae</taxon>
        <taxon>Priestia</taxon>
    </lineage>
</organism>
<dbReference type="RefSeq" id="WP_013084958.1">
    <property type="nucleotide sequence ID" value="NZ_BCVB01000001.1"/>
</dbReference>